<dbReference type="GO" id="GO:0009279">
    <property type="term" value="C:cell outer membrane"/>
    <property type="evidence" value="ECO:0007669"/>
    <property type="project" value="UniProtKB-SubCell"/>
</dbReference>
<keyword evidence="4" id="KW-0410">Iron transport</keyword>
<sequence length="660" mass="70378">MASARFEIDRRPGGSLFSATKLIGFAAPLYILVNPPIASASTVQTGPTGTGDARAADRADDAFGVRIGTEQIGLYSETLVRGLNLQVSGNYRLAGSYFVRVGNMVDPLLSGVTTRVGYNALGADFASPTGLVEYGLRSPIDSPQTSVSASLMPYGGNLLEGTIALADGSRRGLLIGGQSSYFRSSSGARGQSYRFGVIGEVRPVADSSIAAFFSINDFDFDGNYNVAVRGERLPPRLKHPNRLFPAWGDHDGQDINAGIVSRFAPTDRLSLMGSLIYSRLDLNAADFVLYSLQEDGTGSASITVNRPRDADAYAGAVGASWKASGSGRFFGEIRMRRTYTAFAPAASVRVPILDQDLGLPDVAPPPLPFLPQTLDRTRQISAGIGYEHSFARLRLKGSLQKAHNKRTFSPPGLPESASVQSPWLYDLSAAAAFSRYWTAFATWTRGLEDSGVAPGNAANANDVLPVVVAVQQEIGARGAITPDFTLIASAYTISKPAAGFDANGAYGLSGNLRHRGLELSLTGKLVPSLRMVAGLAYLDASRSGEQVRRGIQSREVPGVSDVTALANLNWSVPGMNGLSIDGQANYASSRRVRSSDGLRAPGYATFDVGALKSFRVGGTDFSLRARIVNIFDSDAWVAQRSELLDRVLRRSIRLSLTARR</sequence>
<evidence type="ECO:0000313" key="11">
    <source>
        <dbReference type="EMBL" id="QPQ55211.1"/>
    </source>
</evidence>
<keyword evidence="8" id="KW-0798">TonB box</keyword>
<dbReference type="GO" id="GO:0006826">
    <property type="term" value="P:iron ion transport"/>
    <property type="evidence" value="ECO:0007669"/>
    <property type="project" value="UniProtKB-KW"/>
</dbReference>
<evidence type="ECO:0000256" key="2">
    <source>
        <dbReference type="ARBA" id="ARBA00022448"/>
    </source>
</evidence>
<evidence type="ECO:0000256" key="10">
    <source>
        <dbReference type="ARBA" id="ARBA00023237"/>
    </source>
</evidence>
<proteinExistence type="predicted"/>
<evidence type="ECO:0000256" key="6">
    <source>
        <dbReference type="ARBA" id="ARBA00023004"/>
    </source>
</evidence>
<keyword evidence="5" id="KW-0812">Transmembrane</keyword>
<evidence type="ECO:0000256" key="9">
    <source>
        <dbReference type="ARBA" id="ARBA00023136"/>
    </source>
</evidence>
<comment type="subcellular location">
    <subcellularLocation>
        <location evidence="1">Cell outer membrane</location>
        <topology evidence="1">Multi-pass membrane protein</topology>
    </subcellularLocation>
</comment>
<evidence type="ECO:0000256" key="7">
    <source>
        <dbReference type="ARBA" id="ARBA00023065"/>
    </source>
</evidence>
<name>A0A7T2LM64_9SPHN</name>
<keyword evidence="3" id="KW-1134">Transmembrane beta strand</keyword>
<keyword evidence="6" id="KW-0408">Iron</keyword>
<keyword evidence="10" id="KW-0998">Cell outer membrane</keyword>
<evidence type="ECO:0000313" key="12">
    <source>
        <dbReference type="Proteomes" id="UP000594873"/>
    </source>
</evidence>
<dbReference type="AlphaFoldDB" id="A0A7T2LM64"/>
<keyword evidence="2" id="KW-0813">Transport</keyword>
<dbReference type="KEGG" id="sflv:IC614_00910"/>
<reference evidence="11 12" key="1">
    <citation type="submission" date="2020-11" db="EMBL/GenBank/DDBJ databases">
        <title>Genome seq and assembly of Sphingosinicella sp.</title>
        <authorList>
            <person name="Chhetri G."/>
        </authorList>
    </citation>
    <scope>NUCLEOTIDE SEQUENCE [LARGE SCALE GENOMIC DNA]</scope>
    <source>
        <strain evidence="11 12">UDD2</strain>
    </source>
</reference>
<keyword evidence="12" id="KW-1185">Reference proteome</keyword>
<evidence type="ECO:0000256" key="4">
    <source>
        <dbReference type="ARBA" id="ARBA00022496"/>
    </source>
</evidence>
<dbReference type="EMBL" id="CP065592">
    <property type="protein sequence ID" value="QPQ55211.1"/>
    <property type="molecule type" value="Genomic_DNA"/>
</dbReference>
<keyword evidence="7" id="KW-0406">Ion transport</keyword>
<evidence type="ECO:0000256" key="3">
    <source>
        <dbReference type="ARBA" id="ARBA00022452"/>
    </source>
</evidence>
<dbReference type="PANTHER" id="PTHR32552:SF81">
    <property type="entry name" value="TONB-DEPENDENT OUTER MEMBRANE RECEPTOR"/>
    <property type="match status" value="1"/>
</dbReference>
<dbReference type="InterPro" id="IPR036942">
    <property type="entry name" value="Beta-barrel_TonB_sf"/>
</dbReference>
<dbReference type="PANTHER" id="PTHR32552">
    <property type="entry name" value="FERRICHROME IRON RECEPTOR-RELATED"/>
    <property type="match status" value="1"/>
</dbReference>
<evidence type="ECO:0000256" key="1">
    <source>
        <dbReference type="ARBA" id="ARBA00004571"/>
    </source>
</evidence>
<evidence type="ECO:0000256" key="8">
    <source>
        <dbReference type="ARBA" id="ARBA00023077"/>
    </source>
</evidence>
<gene>
    <name evidence="11" type="ORF">IC614_00910</name>
</gene>
<protein>
    <submittedName>
        <fullName evidence="11">TonB-dependent receptor</fullName>
    </submittedName>
</protein>
<dbReference type="InterPro" id="IPR039426">
    <property type="entry name" value="TonB-dep_rcpt-like"/>
</dbReference>
<organism evidence="11 12">
    <name type="scientific">Allosphingosinicella flava</name>
    <dbReference type="NCBI Taxonomy" id="2771430"/>
    <lineage>
        <taxon>Bacteria</taxon>
        <taxon>Pseudomonadati</taxon>
        <taxon>Pseudomonadota</taxon>
        <taxon>Alphaproteobacteria</taxon>
        <taxon>Sphingomonadales</taxon>
        <taxon>Sphingomonadaceae</taxon>
        <taxon>Allosphingosinicella</taxon>
    </lineage>
</organism>
<dbReference type="SUPFAM" id="SSF56935">
    <property type="entry name" value="Porins"/>
    <property type="match status" value="1"/>
</dbReference>
<keyword evidence="11" id="KW-0675">Receptor</keyword>
<evidence type="ECO:0000256" key="5">
    <source>
        <dbReference type="ARBA" id="ARBA00022692"/>
    </source>
</evidence>
<accession>A0A7T2LM64</accession>
<dbReference type="Gene3D" id="2.40.170.20">
    <property type="entry name" value="TonB-dependent receptor, beta-barrel domain"/>
    <property type="match status" value="1"/>
</dbReference>
<dbReference type="Proteomes" id="UP000594873">
    <property type="component" value="Chromosome"/>
</dbReference>
<keyword evidence="9" id="KW-0472">Membrane</keyword>